<proteinExistence type="predicted"/>
<feature type="compositionally biased region" description="Polar residues" evidence="1">
    <location>
        <begin position="13"/>
        <end position="56"/>
    </location>
</feature>
<reference evidence="2 3" key="1">
    <citation type="journal article" date="2019" name="Sci. Data">
        <title>Hybrid genome assembly and annotation of Danionella translucida.</title>
        <authorList>
            <person name="Kadobianskyi M."/>
            <person name="Schulze L."/>
            <person name="Schuelke M."/>
            <person name="Judkewitz B."/>
        </authorList>
    </citation>
    <scope>NUCLEOTIDE SEQUENCE [LARGE SCALE GENOMIC DNA]</scope>
    <source>
        <strain evidence="2 3">Bolton</strain>
    </source>
</reference>
<dbReference type="AlphaFoldDB" id="A0A553QLZ0"/>
<accession>A0A553QLZ0</accession>
<feature type="region of interest" description="Disordered" evidence="1">
    <location>
        <begin position="1"/>
        <end position="89"/>
    </location>
</feature>
<organism evidence="2 3">
    <name type="scientific">Danionella cerebrum</name>
    <dbReference type="NCBI Taxonomy" id="2873325"/>
    <lineage>
        <taxon>Eukaryota</taxon>
        <taxon>Metazoa</taxon>
        <taxon>Chordata</taxon>
        <taxon>Craniata</taxon>
        <taxon>Vertebrata</taxon>
        <taxon>Euteleostomi</taxon>
        <taxon>Actinopterygii</taxon>
        <taxon>Neopterygii</taxon>
        <taxon>Teleostei</taxon>
        <taxon>Ostariophysi</taxon>
        <taxon>Cypriniformes</taxon>
        <taxon>Danionidae</taxon>
        <taxon>Danioninae</taxon>
        <taxon>Danionella</taxon>
    </lineage>
</organism>
<protein>
    <submittedName>
        <fullName evidence="2">Uncharacterized protein</fullName>
    </submittedName>
</protein>
<feature type="compositionally biased region" description="Acidic residues" evidence="1">
    <location>
        <begin position="79"/>
        <end position="89"/>
    </location>
</feature>
<evidence type="ECO:0000313" key="2">
    <source>
        <dbReference type="EMBL" id="TRY91011.1"/>
    </source>
</evidence>
<dbReference type="Proteomes" id="UP000316079">
    <property type="component" value="Unassembled WGS sequence"/>
</dbReference>
<evidence type="ECO:0000313" key="3">
    <source>
        <dbReference type="Proteomes" id="UP000316079"/>
    </source>
</evidence>
<evidence type="ECO:0000256" key="1">
    <source>
        <dbReference type="SAM" id="MobiDB-lite"/>
    </source>
</evidence>
<comment type="caution">
    <text evidence="2">The sequence shown here is derived from an EMBL/GenBank/DDBJ whole genome shotgun (WGS) entry which is preliminary data.</text>
</comment>
<dbReference type="STRING" id="623744.A0A553QLZ0"/>
<dbReference type="EMBL" id="SRMA01025786">
    <property type="protein sequence ID" value="TRY91011.1"/>
    <property type="molecule type" value="Genomic_DNA"/>
</dbReference>
<feature type="region of interest" description="Disordered" evidence="1">
    <location>
        <begin position="127"/>
        <end position="147"/>
    </location>
</feature>
<keyword evidence="3" id="KW-1185">Reference proteome</keyword>
<name>A0A553QLZ0_9TELE</name>
<gene>
    <name evidence="2" type="ORF">DNTS_023028</name>
</gene>
<sequence length="147" mass="16519">MDQAENDTFIRDVTNTTEVNSTLNETLSDSTNGTELLGSSHSSVIPSTDLYQSGSEDVQREAGENELERNSEKESTLEREEEEHEDWLSNDELNVSTLLTEPDTVTAFPETSPHLDKDKTLYTTPATYTYTPIPLDRHSSEEDESDE</sequence>
<feature type="compositionally biased region" description="Basic and acidic residues" evidence="1">
    <location>
        <begin position="57"/>
        <end position="78"/>
    </location>
</feature>
<feature type="non-terminal residue" evidence="2">
    <location>
        <position position="147"/>
    </location>
</feature>